<evidence type="ECO:0000259" key="6">
    <source>
        <dbReference type="Pfam" id="PF07167"/>
    </source>
</evidence>
<comment type="caution">
    <text evidence="7">The sequence shown here is derived from an EMBL/GenBank/DDBJ whole genome shotgun (WGS) entry which is preliminary data.</text>
</comment>
<evidence type="ECO:0000313" key="7">
    <source>
        <dbReference type="EMBL" id="RAI33801.1"/>
    </source>
</evidence>
<keyword evidence="3" id="KW-0808">Transferase</keyword>
<dbReference type="OrthoDB" id="7208816at2"/>
<name>A0A327K613_9BRAD</name>
<dbReference type="SMR" id="A0A327K613"/>
<dbReference type="NCBIfam" id="TIGR01838">
    <property type="entry name" value="PHA_synth_I"/>
    <property type="match status" value="1"/>
</dbReference>
<dbReference type="Pfam" id="PF07167">
    <property type="entry name" value="PhaC_N"/>
    <property type="match status" value="1"/>
</dbReference>
<feature type="region of interest" description="Disordered" evidence="5">
    <location>
        <begin position="150"/>
        <end position="218"/>
    </location>
</feature>
<feature type="compositionally biased region" description="Low complexity" evidence="5">
    <location>
        <begin position="172"/>
        <end position="192"/>
    </location>
</feature>
<evidence type="ECO:0000313" key="8">
    <source>
        <dbReference type="Proteomes" id="UP000248863"/>
    </source>
</evidence>
<dbReference type="GO" id="GO:0005737">
    <property type="term" value="C:cytoplasm"/>
    <property type="evidence" value="ECO:0007669"/>
    <property type="project" value="UniProtKB-SubCell"/>
</dbReference>
<keyword evidence="4" id="KW-0012">Acyltransferase</keyword>
<evidence type="ECO:0000256" key="3">
    <source>
        <dbReference type="ARBA" id="ARBA00022679"/>
    </source>
</evidence>
<dbReference type="GO" id="GO:0016746">
    <property type="term" value="F:acyltransferase activity"/>
    <property type="evidence" value="ECO:0007669"/>
    <property type="project" value="UniProtKB-KW"/>
</dbReference>
<dbReference type="AlphaFoldDB" id="A0A327K613"/>
<evidence type="ECO:0000256" key="2">
    <source>
        <dbReference type="ARBA" id="ARBA00022490"/>
    </source>
</evidence>
<feature type="compositionally biased region" description="Basic and acidic residues" evidence="5">
    <location>
        <begin position="193"/>
        <end position="207"/>
    </location>
</feature>
<dbReference type="InterPro" id="IPR051321">
    <property type="entry name" value="PHA/PHB_synthase"/>
</dbReference>
<dbReference type="InterPro" id="IPR010963">
    <property type="entry name" value="PHA_synth_I"/>
</dbReference>
<gene>
    <name evidence="7" type="ORF">CH338_21925</name>
</gene>
<dbReference type="Gene3D" id="3.40.50.1820">
    <property type="entry name" value="alpha/beta hydrolase"/>
    <property type="match status" value="1"/>
</dbReference>
<accession>A0A327K613</accession>
<protein>
    <submittedName>
        <fullName evidence="7">Class I poly(R)-hydroxyalkanoic acid synthase</fullName>
    </submittedName>
</protein>
<dbReference type="GO" id="GO:0042619">
    <property type="term" value="P:poly-hydroxybutyrate biosynthetic process"/>
    <property type="evidence" value="ECO:0007669"/>
    <property type="project" value="InterPro"/>
</dbReference>
<dbReference type="EMBL" id="NPEU01000339">
    <property type="protein sequence ID" value="RAI33801.1"/>
    <property type="molecule type" value="Genomic_DNA"/>
</dbReference>
<dbReference type="InterPro" id="IPR029058">
    <property type="entry name" value="AB_hydrolase_fold"/>
</dbReference>
<reference evidence="7 8" key="1">
    <citation type="submission" date="2017-07" db="EMBL/GenBank/DDBJ databases">
        <title>Draft Genome Sequences of Select Purple Nonsulfur Bacteria.</title>
        <authorList>
            <person name="Lasarre B."/>
            <person name="Mckinlay J.B."/>
        </authorList>
    </citation>
    <scope>NUCLEOTIDE SEQUENCE [LARGE SCALE GENOMIC DNA]</scope>
    <source>
        <strain evidence="7 8">DSM 11907</strain>
    </source>
</reference>
<proteinExistence type="predicted"/>
<keyword evidence="2" id="KW-0963">Cytoplasm</keyword>
<evidence type="ECO:0000256" key="1">
    <source>
        <dbReference type="ARBA" id="ARBA00004496"/>
    </source>
</evidence>
<comment type="subcellular location">
    <subcellularLocation>
        <location evidence="1">Cytoplasm</location>
    </subcellularLocation>
</comment>
<keyword evidence="8" id="KW-1185">Reference proteome</keyword>
<dbReference type="PANTHER" id="PTHR36837:SF5">
    <property type="entry name" value="POLY-3-HYDROXYBUTYRATE SYNTHASE"/>
    <property type="match status" value="1"/>
</dbReference>
<sequence>MTPDTDEPEVAPLHVEGHGAEPVAQADTEPAATETTGSGGEALVEGALIAAEDGLPPLSYETPPLPEAGPGPTPPHRGNGHDTSPDALTAVPTADATPPEGFEKAEPPHQAPGTSPAEIAAAADAAGAPLPLPEATPAAAPVVAPPVTETAVTESPVTVARVDTPPEPAPAPRIETPAAPTPAAAQATPGAEAKAEPKPEPKAEKPKAKAKAQPDVGPSTVDIEKLATNVARIMEQGGRAIAAYMKPREEGKIHDEPPQQVVDIVTTFGKVMEYWMRDATRTIDLQTSIGHAYLDLWATTMRRLAGETSPPIATPDPRDRRFSHPEWTTNTYFDFLKQAYLLTSRVANHIVEDAEGLDPLTRRKADFYMKQVLNAISPSNFVFTNPELLRLTLRSNADNLVRGMTMLAEDIEAGHGELKIRQSDNSQFEVGRNLAITPGKVVYQNELMQLIQYTPTTATVLKTPLLIVPPWINKYYILDLNPEKSFIKYAVDNGVTVFTISWVNPDEHLAQKTFADYMRQGPLEALDVVLKITGAPSAHTLGYCVGGTMLSVAMAYLSAASTAERIRSATMFTAQVDFEKGGDLKLFTSDETQIEAIERQMSEHGYLEGGKMSMIFNFLRSNDLVWPYIISNYLKGEQPFPFDLLYWNSDSTRMPAANHSYYLRNCYLENNLSQGRMEIDGVALDLKKILVPIYTVAAREDHIAPAESVYIGAKMFGGEVEFVCAGSGHIAGIINPPAGKKYQYWTGERPAGDNVEAWIKRATEHPGSWWPHWIEWIRHFDPTEVPARVPGAAGFPAIEDAPGTYVKVRS</sequence>
<evidence type="ECO:0000256" key="5">
    <source>
        <dbReference type="SAM" id="MobiDB-lite"/>
    </source>
</evidence>
<feature type="domain" description="Poly-beta-hydroxybutyrate polymerase N-terminal" evidence="6">
    <location>
        <begin position="318"/>
        <end position="490"/>
    </location>
</feature>
<dbReference type="SUPFAM" id="SSF53474">
    <property type="entry name" value="alpha/beta-Hydrolases"/>
    <property type="match status" value="1"/>
</dbReference>
<dbReference type="InterPro" id="IPR010941">
    <property type="entry name" value="PhaC_N"/>
</dbReference>
<organism evidence="7 8">
    <name type="scientific">Rhodoplanes elegans</name>
    <dbReference type="NCBI Taxonomy" id="29408"/>
    <lineage>
        <taxon>Bacteria</taxon>
        <taxon>Pseudomonadati</taxon>
        <taxon>Pseudomonadota</taxon>
        <taxon>Alphaproteobacteria</taxon>
        <taxon>Hyphomicrobiales</taxon>
        <taxon>Nitrobacteraceae</taxon>
        <taxon>Rhodoplanes</taxon>
    </lineage>
</organism>
<feature type="region of interest" description="Disordered" evidence="5">
    <location>
        <begin position="1"/>
        <end position="116"/>
    </location>
</feature>
<dbReference type="PANTHER" id="PTHR36837">
    <property type="entry name" value="POLY(3-HYDROXYALKANOATE) POLYMERASE SUBUNIT PHAC"/>
    <property type="match status" value="1"/>
</dbReference>
<dbReference type="Proteomes" id="UP000248863">
    <property type="component" value="Unassembled WGS sequence"/>
</dbReference>
<feature type="compositionally biased region" description="Pro residues" evidence="5">
    <location>
        <begin position="63"/>
        <end position="75"/>
    </location>
</feature>
<evidence type="ECO:0000256" key="4">
    <source>
        <dbReference type="ARBA" id="ARBA00023315"/>
    </source>
</evidence>